<evidence type="ECO:0000313" key="9">
    <source>
        <dbReference type="EMBL" id="KAG5682852.1"/>
    </source>
</evidence>
<evidence type="ECO:0000256" key="2">
    <source>
        <dbReference type="ARBA" id="ARBA00022517"/>
    </source>
</evidence>
<comment type="subcellular location">
    <subcellularLocation>
        <location evidence="1">Nucleus</location>
        <location evidence="1">Nucleolus</location>
    </subcellularLocation>
</comment>
<evidence type="ECO:0000313" key="10">
    <source>
        <dbReference type="Proteomes" id="UP001107558"/>
    </source>
</evidence>
<dbReference type="InterPro" id="IPR057776">
    <property type="entry name" value="UTP23_sensor"/>
</dbReference>
<comment type="caution">
    <text evidence="9">The sequence shown here is derived from an EMBL/GenBank/DDBJ whole genome shotgun (WGS) entry which is preliminary data.</text>
</comment>
<name>A0A9J6CLL3_POLVA</name>
<dbReference type="GO" id="GO:0032040">
    <property type="term" value="C:small-subunit processome"/>
    <property type="evidence" value="ECO:0007669"/>
    <property type="project" value="InterPro"/>
</dbReference>
<dbReference type="GO" id="GO:0006364">
    <property type="term" value="P:rRNA processing"/>
    <property type="evidence" value="ECO:0007669"/>
    <property type="project" value="UniProtKB-KW"/>
</dbReference>
<evidence type="ECO:0000256" key="5">
    <source>
        <dbReference type="ARBA" id="ARBA00037300"/>
    </source>
</evidence>
<evidence type="ECO:0000256" key="6">
    <source>
        <dbReference type="ARBA" id="ARBA00038503"/>
    </source>
</evidence>
<dbReference type="Gene3D" id="3.40.50.1010">
    <property type="entry name" value="5'-nuclease"/>
    <property type="match status" value="1"/>
</dbReference>
<dbReference type="Pfam" id="PF04900">
    <property type="entry name" value="Fcf1"/>
    <property type="match status" value="1"/>
</dbReference>
<keyword evidence="2" id="KW-0690">Ribosome biogenesis</keyword>
<protein>
    <recommendedName>
        <fullName evidence="7">rRNA-processing protein UTP23 homolog</fullName>
    </recommendedName>
</protein>
<comment type="similarity">
    <text evidence="6">Belongs to the UTP23/FCF1 family. UTP23 subfamily.</text>
</comment>
<dbReference type="CDD" id="cd09866">
    <property type="entry name" value="PIN_Fcf1-Utp23-H"/>
    <property type="match status" value="1"/>
</dbReference>
<feature type="domain" description="UTP23 sensor motif region" evidence="8">
    <location>
        <begin position="190"/>
        <end position="208"/>
    </location>
</feature>
<reference evidence="9" key="1">
    <citation type="submission" date="2021-03" db="EMBL/GenBank/DDBJ databases">
        <title>Chromosome level genome of the anhydrobiotic midge Polypedilum vanderplanki.</title>
        <authorList>
            <person name="Yoshida Y."/>
            <person name="Kikawada T."/>
            <person name="Gusev O."/>
        </authorList>
    </citation>
    <scope>NUCLEOTIDE SEQUENCE</scope>
    <source>
        <strain evidence="9">NIAS01</strain>
        <tissue evidence="9">Whole body or cell culture</tissue>
    </source>
</reference>
<dbReference type="EMBL" id="JADBJN010000001">
    <property type="protein sequence ID" value="KAG5682852.1"/>
    <property type="molecule type" value="Genomic_DNA"/>
</dbReference>
<evidence type="ECO:0000256" key="4">
    <source>
        <dbReference type="ARBA" id="ARBA00023242"/>
    </source>
</evidence>
<comment type="function">
    <text evidence="5">Involved in rRNA-processing and ribosome biogenesis.</text>
</comment>
<evidence type="ECO:0000256" key="3">
    <source>
        <dbReference type="ARBA" id="ARBA00022552"/>
    </source>
</evidence>
<keyword evidence="3" id="KW-0698">rRNA processing</keyword>
<keyword evidence="4" id="KW-0539">Nucleus</keyword>
<sequence>MKVTRLKKANKRINFYINHFGYHQPIQVLLDGTFCFAAFKNKFMIEEQLKNYLQIELRLLTTPCMIIETEKLGPKFIPVVNKLKTIQLNRCGHEKNPISGADCIKAMVKENRYVIATQDRDLQEWIRKQIGIALLYLHNVVPNLEEPSLATTKFINRKSKKSANVSNFEGEQLKQIKKKEGLIGEKKIKKVKIKKKGGPNPLSCKKKQAKSSCNLNSIQNKTIDKTKKIRRKVKVPKIIKDQIQKKEIKVD</sequence>
<evidence type="ECO:0000256" key="7">
    <source>
        <dbReference type="ARBA" id="ARBA00071400"/>
    </source>
</evidence>
<dbReference type="OrthoDB" id="25675at2759"/>
<evidence type="ECO:0000259" key="8">
    <source>
        <dbReference type="Pfam" id="PF24779"/>
    </source>
</evidence>
<gene>
    <name evidence="9" type="ORF">PVAND_012174</name>
</gene>
<proteinExistence type="inferred from homology"/>
<dbReference type="AlphaFoldDB" id="A0A9J6CLL3"/>
<dbReference type="InterPro" id="IPR006984">
    <property type="entry name" value="Fcf1/UTP23"/>
</dbReference>
<dbReference type="PANTHER" id="PTHR12416">
    <property type="entry name" value="RRNA-PROCESSING PROTEIN UTP23 HOMOLOG"/>
    <property type="match status" value="1"/>
</dbReference>
<evidence type="ECO:0000256" key="1">
    <source>
        <dbReference type="ARBA" id="ARBA00004604"/>
    </source>
</evidence>
<dbReference type="Pfam" id="PF24779">
    <property type="entry name" value="UTP23_sensor"/>
    <property type="match status" value="1"/>
</dbReference>
<accession>A0A9J6CLL3</accession>
<dbReference type="SUPFAM" id="SSF88723">
    <property type="entry name" value="PIN domain-like"/>
    <property type="match status" value="1"/>
</dbReference>
<dbReference type="InterPro" id="IPR029060">
    <property type="entry name" value="PIN-like_dom_sf"/>
</dbReference>
<organism evidence="9 10">
    <name type="scientific">Polypedilum vanderplanki</name>
    <name type="common">Sleeping chironomid midge</name>
    <dbReference type="NCBI Taxonomy" id="319348"/>
    <lineage>
        <taxon>Eukaryota</taxon>
        <taxon>Metazoa</taxon>
        <taxon>Ecdysozoa</taxon>
        <taxon>Arthropoda</taxon>
        <taxon>Hexapoda</taxon>
        <taxon>Insecta</taxon>
        <taxon>Pterygota</taxon>
        <taxon>Neoptera</taxon>
        <taxon>Endopterygota</taxon>
        <taxon>Diptera</taxon>
        <taxon>Nematocera</taxon>
        <taxon>Chironomoidea</taxon>
        <taxon>Chironomidae</taxon>
        <taxon>Chironominae</taxon>
        <taxon>Polypedilum</taxon>
        <taxon>Polypedilum</taxon>
    </lineage>
</organism>
<dbReference type="FunFam" id="3.40.50.1010:FF:000006">
    <property type="entry name" value="rRNA-processing protein UTP23 homolog"/>
    <property type="match status" value="1"/>
</dbReference>
<dbReference type="Proteomes" id="UP001107558">
    <property type="component" value="Chromosome 1"/>
</dbReference>
<keyword evidence="10" id="KW-1185">Reference proteome</keyword>